<evidence type="ECO:0000313" key="2">
    <source>
        <dbReference type="Proteomes" id="UP001597493"/>
    </source>
</evidence>
<protein>
    <submittedName>
        <fullName evidence="1">Uncharacterized protein</fullName>
    </submittedName>
</protein>
<dbReference type="Proteomes" id="UP001597493">
    <property type="component" value="Unassembled WGS sequence"/>
</dbReference>
<accession>A0ABW5QSA2</accession>
<dbReference type="RefSeq" id="WP_379269521.1">
    <property type="nucleotide sequence ID" value="NZ_JBHUGT010000031.1"/>
</dbReference>
<organism evidence="1 2">
    <name type="scientific">Paenibacillus thailandensis</name>
    <dbReference type="NCBI Taxonomy" id="393250"/>
    <lineage>
        <taxon>Bacteria</taxon>
        <taxon>Bacillati</taxon>
        <taxon>Bacillota</taxon>
        <taxon>Bacilli</taxon>
        <taxon>Bacillales</taxon>
        <taxon>Paenibacillaceae</taxon>
        <taxon>Paenibacillus</taxon>
    </lineage>
</organism>
<dbReference type="EMBL" id="JBHUMY010000001">
    <property type="protein sequence ID" value="MFD2659189.1"/>
    <property type="molecule type" value="Genomic_DNA"/>
</dbReference>
<evidence type="ECO:0000313" key="1">
    <source>
        <dbReference type="EMBL" id="MFD2659189.1"/>
    </source>
</evidence>
<gene>
    <name evidence="1" type="ORF">ACFSW5_02790</name>
</gene>
<proteinExistence type="predicted"/>
<reference evidence="2" key="1">
    <citation type="journal article" date="2019" name="Int. J. Syst. Evol. Microbiol.">
        <title>The Global Catalogue of Microorganisms (GCM) 10K type strain sequencing project: providing services to taxonomists for standard genome sequencing and annotation.</title>
        <authorList>
            <consortium name="The Broad Institute Genomics Platform"/>
            <consortium name="The Broad Institute Genome Sequencing Center for Infectious Disease"/>
            <person name="Wu L."/>
            <person name="Ma J."/>
        </authorList>
    </citation>
    <scope>NUCLEOTIDE SEQUENCE [LARGE SCALE GENOMIC DNA]</scope>
    <source>
        <strain evidence="2">TISTR 1827</strain>
    </source>
</reference>
<name>A0ABW5QSA2_9BACL</name>
<comment type="caution">
    <text evidence="1">The sequence shown here is derived from an EMBL/GenBank/DDBJ whole genome shotgun (WGS) entry which is preliminary data.</text>
</comment>
<sequence length="78" mass="8720">MNQKKRPSLRKDVVSVKADRVFPDPYSLTLRLTPEESRKLFLAAAAQPAFARKLSAAIREGNLPAIQNMLRARGIRSS</sequence>
<keyword evidence="2" id="KW-1185">Reference proteome</keyword>